<organism evidence="1 2">
    <name type="scientific">Paraburkholderia piptadeniae</name>
    <dbReference type="NCBI Taxonomy" id="1701573"/>
    <lineage>
        <taxon>Bacteria</taxon>
        <taxon>Pseudomonadati</taxon>
        <taxon>Pseudomonadota</taxon>
        <taxon>Betaproteobacteria</taxon>
        <taxon>Burkholderiales</taxon>
        <taxon>Burkholderiaceae</taxon>
        <taxon>Paraburkholderia</taxon>
    </lineage>
</organism>
<dbReference type="EMBL" id="CYGY02000128">
    <property type="protein sequence ID" value="SIT51665.1"/>
    <property type="molecule type" value="Genomic_DNA"/>
</dbReference>
<sequence length="46" mass="4902">MVELSAALPHDGAHAYDATNTLVTGANARTGTVNFDAWFKETHATK</sequence>
<proteinExistence type="predicted"/>
<comment type="caution">
    <text evidence="1">The sequence shown here is derived from an EMBL/GenBank/DDBJ whole genome shotgun (WGS) entry which is preliminary data.</text>
</comment>
<dbReference type="Proteomes" id="UP000195569">
    <property type="component" value="Unassembled WGS sequence"/>
</dbReference>
<evidence type="ECO:0000313" key="2">
    <source>
        <dbReference type="Proteomes" id="UP000195569"/>
    </source>
</evidence>
<gene>
    <name evidence="1" type="ORF">BN2476_1280014</name>
</gene>
<keyword evidence="2" id="KW-1185">Reference proteome</keyword>
<name>A0A1N7SWA9_9BURK</name>
<protein>
    <submittedName>
        <fullName evidence="1">Uncharacterized protein</fullName>
    </submittedName>
</protein>
<evidence type="ECO:0000313" key="1">
    <source>
        <dbReference type="EMBL" id="SIT51665.1"/>
    </source>
</evidence>
<reference evidence="1" key="1">
    <citation type="submission" date="2016-12" db="EMBL/GenBank/DDBJ databases">
        <authorList>
            <person name="Moulin L."/>
        </authorList>
    </citation>
    <scope>NUCLEOTIDE SEQUENCE [LARGE SCALE GENOMIC DNA]</scope>
    <source>
        <strain evidence="1">STM 7183</strain>
    </source>
</reference>
<accession>A0A1N7SWA9</accession>
<dbReference type="AlphaFoldDB" id="A0A1N7SWA9"/>